<name>A0A2G5P6B5_9MYCO</name>
<evidence type="ECO:0000313" key="3">
    <source>
        <dbReference type="Proteomes" id="UP000230551"/>
    </source>
</evidence>
<dbReference type="Gene3D" id="3.40.470.10">
    <property type="entry name" value="Uracil-DNA glycosylase-like domain"/>
    <property type="match status" value="1"/>
</dbReference>
<organism evidence="2 3">
    <name type="scientific">Mycolicibacterium brumae</name>
    <dbReference type="NCBI Taxonomy" id="85968"/>
    <lineage>
        <taxon>Bacteria</taxon>
        <taxon>Bacillati</taxon>
        <taxon>Actinomycetota</taxon>
        <taxon>Actinomycetes</taxon>
        <taxon>Mycobacteriales</taxon>
        <taxon>Mycobacteriaceae</taxon>
        <taxon>Mycolicibacterium</taxon>
    </lineage>
</organism>
<accession>A0A2G5P6B5</accession>
<reference evidence="2 3" key="1">
    <citation type="journal article" date="2017" name="Infect. Genet. Evol.">
        <title>The new phylogeny of the genus Mycobacterium: The old and the news.</title>
        <authorList>
            <person name="Tortoli E."/>
            <person name="Fedrizzi T."/>
            <person name="Meehan C.J."/>
            <person name="Trovato A."/>
            <person name="Grottola A."/>
            <person name="Giacobazzi E."/>
            <person name="Serpini G.F."/>
            <person name="Tagliazucchi S."/>
            <person name="Fabio A."/>
            <person name="Bettua C."/>
            <person name="Bertorelli R."/>
            <person name="Frascaro F."/>
            <person name="De Sanctis V."/>
            <person name="Pecorari M."/>
            <person name="Jousson O."/>
            <person name="Segata N."/>
            <person name="Cirillo D.M."/>
        </authorList>
    </citation>
    <scope>NUCLEOTIDE SEQUENCE [LARGE SCALE GENOMIC DNA]</scope>
    <source>
        <strain evidence="2 3">CIP1034565</strain>
    </source>
</reference>
<feature type="region of interest" description="Disordered" evidence="1">
    <location>
        <begin position="1"/>
        <end position="23"/>
    </location>
</feature>
<gene>
    <name evidence="2" type="ORF">CQY22_015395</name>
</gene>
<dbReference type="STRING" id="85968.GCA_900073015_03852"/>
<dbReference type="AlphaFoldDB" id="A0A2G5P6B5"/>
<proteinExistence type="predicted"/>
<evidence type="ECO:0000256" key="1">
    <source>
        <dbReference type="SAM" id="MobiDB-lite"/>
    </source>
</evidence>
<dbReference type="SUPFAM" id="SSF52141">
    <property type="entry name" value="Uracil-DNA glycosylase-like"/>
    <property type="match status" value="1"/>
</dbReference>
<dbReference type="InterPro" id="IPR036895">
    <property type="entry name" value="Uracil-DNA_glycosylase-like_sf"/>
</dbReference>
<sequence>MARKMADPEFRTQQEQNKTDPHMKRINEFVASLQDKDAGKWLPEVAPMHGGVDARVLSVLRDPGPATKKGKGPGFLCVENDDPTAERQANLFTKYGIDPRDVLPWNAYPWYIHESAKAPNAAQLEDGADVLCRLIGLLPDLRVVLLQGRHAENVWKRVLKRRPNIETELSLTVVGCIHPSPQALWAKPPVPEQRLAKQQKAYEATAAALKDKASPK</sequence>
<dbReference type="RefSeq" id="WP_090593839.1">
    <property type="nucleotide sequence ID" value="NZ_CP104302.1"/>
</dbReference>
<evidence type="ECO:0000313" key="2">
    <source>
        <dbReference type="EMBL" id="PIB73797.1"/>
    </source>
</evidence>
<protein>
    <submittedName>
        <fullName evidence="2">Uncharacterized protein</fullName>
    </submittedName>
</protein>
<dbReference type="Proteomes" id="UP000230551">
    <property type="component" value="Unassembled WGS sequence"/>
</dbReference>
<keyword evidence="3" id="KW-1185">Reference proteome</keyword>
<dbReference type="OrthoDB" id="3679064at2"/>
<dbReference type="CDD" id="cd10035">
    <property type="entry name" value="UDG_like"/>
    <property type="match status" value="1"/>
</dbReference>
<comment type="caution">
    <text evidence="2">The sequence shown here is derived from an EMBL/GenBank/DDBJ whole genome shotgun (WGS) entry which is preliminary data.</text>
</comment>
<dbReference type="EMBL" id="PDCN02000024">
    <property type="protein sequence ID" value="PIB73797.1"/>
    <property type="molecule type" value="Genomic_DNA"/>
</dbReference>